<dbReference type="Proteomes" id="UP000021816">
    <property type="component" value="Unassembled WGS sequence"/>
</dbReference>
<evidence type="ECO:0000313" key="2">
    <source>
        <dbReference type="Proteomes" id="UP000021816"/>
    </source>
</evidence>
<gene>
    <name evidence="1" type="ORF">AW10_00958</name>
</gene>
<sequence>MPSAWAWSNDLERLTEENVLPVGCIDKEH</sequence>
<organism evidence="1 2">
    <name type="scientific">Candidatus Accumulibacter appositus</name>
    <dbReference type="NCBI Taxonomy" id="1454003"/>
    <lineage>
        <taxon>Bacteria</taxon>
        <taxon>Pseudomonadati</taxon>
        <taxon>Pseudomonadota</taxon>
        <taxon>Betaproteobacteria</taxon>
        <taxon>Candidatus Accumulibacter</taxon>
    </lineage>
</organism>
<dbReference type="STRING" id="1454003.AW10_00958"/>
<proteinExistence type="predicted"/>
<accession>A0A011PXN3</accession>
<evidence type="ECO:0000313" key="1">
    <source>
        <dbReference type="EMBL" id="EXI81772.1"/>
    </source>
</evidence>
<dbReference type="AlphaFoldDB" id="A0A011PXN3"/>
<name>A0A011PXN3_9PROT</name>
<reference evidence="1 2" key="1">
    <citation type="submission" date="2014-02" db="EMBL/GenBank/DDBJ databases">
        <title>Expanding our view of genomic diversity in Candidatus Accumulibacter clades.</title>
        <authorList>
            <person name="Skennerton C.T."/>
            <person name="Barr J.J."/>
            <person name="Slater F.R."/>
            <person name="Bond P.L."/>
            <person name="Tyson G.W."/>
        </authorList>
    </citation>
    <scope>NUCLEOTIDE SEQUENCE [LARGE SCALE GENOMIC DNA]</scope>
    <source>
        <strain evidence="2">BA-92</strain>
    </source>
</reference>
<dbReference type="EMBL" id="JEMX01000018">
    <property type="protein sequence ID" value="EXI81772.1"/>
    <property type="molecule type" value="Genomic_DNA"/>
</dbReference>
<protein>
    <submittedName>
        <fullName evidence="1">Uncharacterized protein</fullName>
    </submittedName>
</protein>
<comment type="caution">
    <text evidence="1">The sequence shown here is derived from an EMBL/GenBank/DDBJ whole genome shotgun (WGS) entry which is preliminary data.</text>
</comment>